<sequence length="1041" mass="117194">MSFAIEVPGDANPLTLQSLCHALQSAITSDYAQRQSAGQQLSSWELQPGYYSSLQTAYLDKSLPNDIRYQAIIQLKNGIEKHWRLYSHVKNGISREEKALIRSRLLQGTIDENEKPFAMLNAVVISKAIRIDYPTEWPDAMSTLIDLLRSYKDGNQNHLHGVLQILLLVVKELSTARLRKSQTALQHITPELVYVLVEVYSARSDAWLSVLGQGRNMDHDADLAMRNSLFALKILRRLVINGYERPHEDKTVQAFWTLSQDQFGHLLRFVSGDSAVPPAYQTVVGNHLLQFSKLHNDVADHHAASFAHLPNTIPLIHAYWNLVSKFAEVFSQSGGIRQASNTSGAAKPKVEGPILERLALKGLLLIRSCLKMAFQPAQTYKYRSPEMKVEQERAITIIKTELFEDKLVLEIVETIITRLFMFRKSDLDAWEDDPEEWEKQEQNEGSAYEWAVRPCAEKLFLDLLTYYKQLLVSPLLAYFETASSPTADMAGKEAVYTAMGLSAAHVVGHFDFDGVLASSIVNDAQQQGELHKVLRRRIAILISQWAPVKLADTSRPLVYQIFRHFLNPGDATNDLVVRITAARQLRWIADELDFSVEAFLPHTSDVLTQLIQLVQSVEIDDTKLAILESIRILVTRMEDQVSQFGDLLMSSLPQVWENSGTEEYMIKQAVIAIFAALVMSMGDSSQRYQHFMLPLLSEATRPGSDLHVHLIEESLELWNAILMQSNPPLAPDIVNLAEAALPLLEHSSETATQALIAVESYVLLAPSAMLEDRLRRPLLAALSGTLDSRGREQVRLGTVCIEYLIRSAVELGGPEGVSVIIRDMVDTGFMKKIMENLHDAWEAHQTTGPNRKISKLNIVTEGDYFAILARLALAEPTVFVQMLATFGNLDSVWDWLSSEWFSCLNNIDNPERQKLYLLGLTRLLELPSPMQELVLGKLQDYFTMWTNVMTELQGGVANGTDSLMWTEMEATDYDTPKIIAERHVTFKDPVHSVHCVGFVQVRLQDVVGRVGGEAAFQEQWAVNVEKHLLDAFHAFMSEAQR</sequence>
<dbReference type="OMA" id="SFHYVFH"/>
<evidence type="ECO:0000256" key="4">
    <source>
        <dbReference type="ARBA" id="ARBA00023242"/>
    </source>
</evidence>
<evidence type="ECO:0000313" key="6">
    <source>
        <dbReference type="EMBL" id="KFA64481.1"/>
    </source>
</evidence>
<dbReference type="InterPro" id="IPR011989">
    <property type="entry name" value="ARM-like"/>
</dbReference>
<dbReference type="AlphaFoldDB" id="A0A084QKJ6"/>
<dbReference type="PROSITE" id="PS50166">
    <property type="entry name" value="IMPORTIN_B_NT"/>
    <property type="match status" value="1"/>
</dbReference>
<dbReference type="InParanoid" id="A0A084QKJ6"/>
<dbReference type="InterPro" id="IPR058669">
    <property type="entry name" value="TPR_IPO7/11-like"/>
</dbReference>
<comment type="subcellular location">
    <subcellularLocation>
        <location evidence="1">Nucleus</location>
    </subcellularLocation>
</comment>
<organism evidence="6 7">
    <name type="scientific">Stachybotrys chlorohalonatus (strain IBT 40285)</name>
    <dbReference type="NCBI Taxonomy" id="1283841"/>
    <lineage>
        <taxon>Eukaryota</taxon>
        <taxon>Fungi</taxon>
        <taxon>Dikarya</taxon>
        <taxon>Ascomycota</taxon>
        <taxon>Pezizomycotina</taxon>
        <taxon>Sordariomycetes</taxon>
        <taxon>Hypocreomycetidae</taxon>
        <taxon>Hypocreales</taxon>
        <taxon>Stachybotryaceae</taxon>
        <taxon>Stachybotrys</taxon>
    </lineage>
</organism>
<dbReference type="EMBL" id="KL660686">
    <property type="protein sequence ID" value="KFA64481.1"/>
    <property type="molecule type" value="Genomic_DNA"/>
</dbReference>
<dbReference type="HOGENOM" id="CLU_003886_1_0_1"/>
<evidence type="ECO:0000259" key="5">
    <source>
        <dbReference type="PROSITE" id="PS50166"/>
    </source>
</evidence>
<protein>
    <recommendedName>
        <fullName evidence="5">Importin N-terminal domain-containing protein</fullName>
    </recommendedName>
</protein>
<dbReference type="GO" id="GO:0006606">
    <property type="term" value="P:protein import into nucleus"/>
    <property type="evidence" value="ECO:0007669"/>
    <property type="project" value="TreeGrafter"/>
</dbReference>
<accession>A0A084QKJ6</accession>
<dbReference type="Pfam" id="PF03810">
    <property type="entry name" value="IBN_N"/>
    <property type="match status" value="1"/>
</dbReference>
<evidence type="ECO:0000256" key="2">
    <source>
        <dbReference type="ARBA" id="ARBA00007991"/>
    </source>
</evidence>
<dbReference type="PANTHER" id="PTHR10997">
    <property type="entry name" value="IMPORTIN-7, 8, 11"/>
    <property type="match status" value="1"/>
</dbReference>
<dbReference type="InterPro" id="IPR016024">
    <property type="entry name" value="ARM-type_fold"/>
</dbReference>
<keyword evidence="3" id="KW-0813">Transport</keyword>
<dbReference type="OrthoDB" id="361693at2759"/>
<dbReference type="PANTHER" id="PTHR10997:SF7">
    <property type="entry name" value="IMPORTIN-11"/>
    <property type="match status" value="1"/>
</dbReference>
<feature type="domain" description="Importin N-terminal" evidence="5">
    <location>
        <begin position="37"/>
        <end position="111"/>
    </location>
</feature>
<dbReference type="FunFam" id="1.25.10.10:FF:000362">
    <property type="entry name" value="Importin 11, putative"/>
    <property type="match status" value="1"/>
</dbReference>
<dbReference type="SUPFAM" id="SSF48371">
    <property type="entry name" value="ARM repeat"/>
    <property type="match status" value="1"/>
</dbReference>
<reference evidence="6 7" key="1">
    <citation type="journal article" date="2014" name="BMC Genomics">
        <title>Comparative genome sequencing reveals chemotype-specific gene clusters in the toxigenic black mold Stachybotrys.</title>
        <authorList>
            <person name="Semeiks J."/>
            <person name="Borek D."/>
            <person name="Otwinowski Z."/>
            <person name="Grishin N.V."/>
        </authorList>
    </citation>
    <scope>NUCLEOTIDE SEQUENCE [LARGE SCALE GENOMIC DNA]</scope>
    <source>
        <strain evidence="6 7">IBT 40285</strain>
    </source>
</reference>
<dbReference type="Proteomes" id="UP000028524">
    <property type="component" value="Unassembled WGS sequence"/>
</dbReference>
<keyword evidence="7" id="KW-1185">Reference proteome</keyword>
<name>A0A084QKJ6_STAC4</name>
<evidence type="ECO:0000256" key="1">
    <source>
        <dbReference type="ARBA" id="ARBA00004123"/>
    </source>
</evidence>
<proteinExistence type="inferred from homology"/>
<dbReference type="FunCoup" id="A0A084QKJ6">
    <property type="interactions" value="1020"/>
</dbReference>
<gene>
    <name evidence="6" type="ORF">S40285_01053</name>
</gene>
<dbReference type="STRING" id="1283841.A0A084QKJ6"/>
<evidence type="ECO:0000313" key="7">
    <source>
        <dbReference type="Proteomes" id="UP000028524"/>
    </source>
</evidence>
<dbReference type="InterPro" id="IPR001494">
    <property type="entry name" value="Importin-beta_N"/>
</dbReference>
<dbReference type="Pfam" id="PF25758">
    <property type="entry name" value="TPR_IPO11"/>
    <property type="match status" value="1"/>
</dbReference>
<keyword evidence="4" id="KW-0539">Nucleus</keyword>
<dbReference type="GO" id="GO:0005635">
    <property type="term" value="C:nuclear envelope"/>
    <property type="evidence" value="ECO:0007669"/>
    <property type="project" value="TreeGrafter"/>
</dbReference>
<dbReference type="SMART" id="SM00913">
    <property type="entry name" value="IBN_N"/>
    <property type="match status" value="1"/>
</dbReference>
<dbReference type="GO" id="GO:0005829">
    <property type="term" value="C:cytosol"/>
    <property type="evidence" value="ECO:0007669"/>
    <property type="project" value="TreeGrafter"/>
</dbReference>
<dbReference type="Gene3D" id="1.25.10.10">
    <property type="entry name" value="Leucine-rich Repeat Variant"/>
    <property type="match status" value="1"/>
</dbReference>
<comment type="similarity">
    <text evidence="2">Belongs to the importin beta family.</text>
</comment>
<evidence type="ECO:0000256" key="3">
    <source>
        <dbReference type="ARBA" id="ARBA00022448"/>
    </source>
</evidence>
<dbReference type="GO" id="GO:0031267">
    <property type="term" value="F:small GTPase binding"/>
    <property type="evidence" value="ECO:0007669"/>
    <property type="project" value="InterPro"/>
</dbReference>